<dbReference type="InterPro" id="IPR035587">
    <property type="entry name" value="DUS-like_FMN-bd"/>
</dbReference>
<evidence type="ECO:0000256" key="11">
    <source>
        <dbReference type="ARBA" id="ARBA00048802"/>
    </source>
</evidence>
<comment type="catalytic activity">
    <reaction evidence="11">
        <text>a 5,6-dihydrouridine in tRNA + NAD(+) = a uridine in tRNA + NADH + H(+)</text>
        <dbReference type="Rhea" id="RHEA:54452"/>
        <dbReference type="Rhea" id="RHEA-COMP:13339"/>
        <dbReference type="Rhea" id="RHEA-COMP:13887"/>
        <dbReference type="ChEBI" id="CHEBI:15378"/>
        <dbReference type="ChEBI" id="CHEBI:57540"/>
        <dbReference type="ChEBI" id="CHEBI:57945"/>
        <dbReference type="ChEBI" id="CHEBI:65315"/>
        <dbReference type="ChEBI" id="CHEBI:74443"/>
    </reaction>
</comment>
<evidence type="ECO:0000256" key="13">
    <source>
        <dbReference type="PIRSR" id="PIRSR006621-1"/>
    </source>
</evidence>
<proteinExistence type="inferred from homology"/>
<dbReference type="GO" id="GO:0017150">
    <property type="term" value="F:tRNA dihydrouridine synthase activity"/>
    <property type="evidence" value="ECO:0007669"/>
    <property type="project" value="InterPro"/>
</dbReference>
<dbReference type="AlphaFoldDB" id="A0A9D2CRC1"/>
<dbReference type="CDD" id="cd02801">
    <property type="entry name" value="DUS_like_FMN"/>
    <property type="match status" value="1"/>
</dbReference>
<dbReference type="PIRSF" id="PIRSF006621">
    <property type="entry name" value="Dus"/>
    <property type="match status" value="1"/>
</dbReference>
<dbReference type="InterPro" id="IPR013785">
    <property type="entry name" value="Aldolase_TIM"/>
</dbReference>
<feature type="binding site" evidence="14">
    <location>
        <begin position="209"/>
        <end position="211"/>
    </location>
    <ligand>
        <name>FMN</name>
        <dbReference type="ChEBI" id="CHEBI:58210"/>
    </ligand>
</feature>
<evidence type="ECO:0000259" key="15">
    <source>
        <dbReference type="Pfam" id="PF01207"/>
    </source>
</evidence>
<feature type="domain" description="DUS-like FMN-binding" evidence="15">
    <location>
        <begin position="24"/>
        <end position="314"/>
    </location>
</feature>
<dbReference type="GO" id="GO:0000049">
    <property type="term" value="F:tRNA binding"/>
    <property type="evidence" value="ECO:0007669"/>
    <property type="project" value="UniProtKB-KW"/>
</dbReference>
<organism evidence="16 17">
    <name type="scientific">Candidatus Borkfalkia excrementigallinarum</name>
    <dbReference type="NCBI Taxonomy" id="2838506"/>
    <lineage>
        <taxon>Bacteria</taxon>
        <taxon>Bacillati</taxon>
        <taxon>Bacillota</taxon>
        <taxon>Clostridia</taxon>
        <taxon>Christensenellales</taxon>
        <taxon>Christensenellaceae</taxon>
        <taxon>Candidatus Borkfalkia</taxon>
    </lineage>
</organism>
<dbReference type="SUPFAM" id="SSF51395">
    <property type="entry name" value="FMN-linked oxidoreductases"/>
    <property type="match status" value="1"/>
</dbReference>
<dbReference type="PANTHER" id="PTHR45846">
    <property type="entry name" value="TRNA-DIHYDROURIDINE(47) SYNTHASE [NAD(P)(+)]-LIKE"/>
    <property type="match status" value="1"/>
</dbReference>
<evidence type="ECO:0000256" key="5">
    <source>
        <dbReference type="ARBA" id="ARBA00022643"/>
    </source>
</evidence>
<evidence type="ECO:0000313" key="17">
    <source>
        <dbReference type="Proteomes" id="UP000886750"/>
    </source>
</evidence>
<evidence type="ECO:0000256" key="4">
    <source>
        <dbReference type="ARBA" id="ARBA00022630"/>
    </source>
</evidence>
<evidence type="ECO:0000256" key="8">
    <source>
        <dbReference type="ARBA" id="ARBA00022884"/>
    </source>
</evidence>
<dbReference type="InterPro" id="IPR024036">
    <property type="entry name" value="tRNA-dHydroUridine_Synthase_C"/>
</dbReference>
<keyword evidence="6 12" id="KW-0819">tRNA processing</keyword>
<evidence type="ECO:0000313" key="16">
    <source>
        <dbReference type="EMBL" id="HIY96929.1"/>
    </source>
</evidence>
<sequence length="322" mass="35123">MAGGNKPVHSLKIGDVCLKNNLFCAPLAGYTDFAFRKLCYSFGAGLCFTEMVSAKGLRYNNEATRKLLYRGEGEPQTAAQLFGGDPAIMRAACESEDLKDFRIIDINMGCPVPKVYKNGEGSALLADMPRAEKIISECKKSGKLIFVKFRIGLERGKPFAAEFAKLCAGAGADLITVHGRTRDMYYAGEPDFAQIAAAKNAVSIPVIANGGIFTREDALAMLDKTGADGVMVARAAMYDPHVFAEILGEGREWDRQGAIRAQIADMLPFYGEKFTLVQMRKMASFYTRGMRGSASYRAKLFACESLQELSSLLSEIFSDGEL</sequence>
<evidence type="ECO:0000256" key="9">
    <source>
        <dbReference type="ARBA" id="ARBA00023002"/>
    </source>
</evidence>
<comment type="similarity">
    <text evidence="12">Belongs to the dus family.</text>
</comment>
<protein>
    <recommendedName>
        <fullName evidence="12">tRNA-dihydrouridine synthase</fullName>
        <ecNumber evidence="12">1.3.1.-</ecNumber>
    </recommendedName>
</protein>
<gene>
    <name evidence="16" type="ORF">H9729_04505</name>
</gene>
<dbReference type="Gene3D" id="1.10.1200.80">
    <property type="entry name" value="Putative flavin oxidoreducatase, domain 2"/>
    <property type="match status" value="1"/>
</dbReference>
<keyword evidence="8" id="KW-0694">RNA-binding</keyword>
<keyword evidence="3" id="KW-0820">tRNA-binding</keyword>
<evidence type="ECO:0000256" key="14">
    <source>
        <dbReference type="PIRSR" id="PIRSR006621-2"/>
    </source>
</evidence>
<feature type="active site" description="Proton donor" evidence="13">
    <location>
        <position position="110"/>
    </location>
</feature>
<evidence type="ECO:0000256" key="12">
    <source>
        <dbReference type="PIRNR" id="PIRNR006621"/>
    </source>
</evidence>
<reference evidence="16" key="1">
    <citation type="journal article" date="2021" name="PeerJ">
        <title>Extensive microbial diversity within the chicken gut microbiome revealed by metagenomics and culture.</title>
        <authorList>
            <person name="Gilroy R."/>
            <person name="Ravi A."/>
            <person name="Getino M."/>
            <person name="Pursley I."/>
            <person name="Horton D.L."/>
            <person name="Alikhan N.F."/>
            <person name="Baker D."/>
            <person name="Gharbi K."/>
            <person name="Hall N."/>
            <person name="Watson M."/>
            <person name="Adriaenssens E.M."/>
            <person name="Foster-Nyarko E."/>
            <person name="Jarju S."/>
            <person name="Secka A."/>
            <person name="Antonio M."/>
            <person name="Oren A."/>
            <person name="Chaudhuri R.R."/>
            <person name="La Ragione R."/>
            <person name="Hildebrand F."/>
            <person name="Pallen M.J."/>
        </authorList>
    </citation>
    <scope>NUCLEOTIDE SEQUENCE</scope>
    <source>
        <strain evidence="16">1345</strain>
    </source>
</reference>
<reference evidence="16" key="2">
    <citation type="submission" date="2021-04" db="EMBL/GenBank/DDBJ databases">
        <authorList>
            <person name="Gilroy R."/>
        </authorList>
    </citation>
    <scope>NUCLEOTIDE SEQUENCE</scope>
    <source>
        <strain evidence="16">1345</strain>
    </source>
</reference>
<evidence type="ECO:0000256" key="6">
    <source>
        <dbReference type="ARBA" id="ARBA00022694"/>
    </source>
</evidence>
<keyword evidence="7" id="KW-0521">NADP</keyword>
<keyword evidence="5 12" id="KW-0288">FMN</keyword>
<dbReference type="PANTHER" id="PTHR45846:SF1">
    <property type="entry name" value="TRNA-DIHYDROURIDINE(47) SYNTHASE [NAD(P)(+)]-LIKE"/>
    <property type="match status" value="1"/>
</dbReference>
<dbReference type="Pfam" id="PF01207">
    <property type="entry name" value="Dus"/>
    <property type="match status" value="1"/>
</dbReference>
<keyword evidence="4 12" id="KW-0285">Flavoprotein</keyword>
<comment type="caution">
    <text evidence="16">The sequence shown here is derived from an EMBL/GenBank/DDBJ whole genome shotgun (WGS) entry which is preliminary data.</text>
</comment>
<comment type="catalytic activity">
    <reaction evidence="10">
        <text>a 5,6-dihydrouridine in tRNA + NADP(+) = a uridine in tRNA + NADPH + H(+)</text>
        <dbReference type="Rhea" id="RHEA:23624"/>
        <dbReference type="Rhea" id="RHEA-COMP:13339"/>
        <dbReference type="Rhea" id="RHEA-COMP:13887"/>
        <dbReference type="ChEBI" id="CHEBI:15378"/>
        <dbReference type="ChEBI" id="CHEBI:57783"/>
        <dbReference type="ChEBI" id="CHEBI:58349"/>
        <dbReference type="ChEBI" id="CHEBI:65315"/>
        <dbReference type="ChEBI" id="CHEBI:74443"/>
    </reaction>
</comment>
<accession>A0A9D2CRC1</accession>
<feature type="binding site" evidence="14">
    <location>
        <position position="178"/>
    </location>
    <ligand>
        <name>FMN</name>
        <dbReference type="ChEBI" id="CHEBI:58210"/>
    </ligand>
</feature>
<keyword evidence="9 12" id="KW-0560">Oxidoreductase</keyword>
<dbReference type="PROSITE" id="PS01136">
    <property type="entry name" value="UPF0034"/>
    <property type="match status" value="1"/>
</dbReference>
<dbReference type="InterPro" id="IPR001269">
    <property type="entry name" value="DUS_fam"/>
</dbReference>
<dbReference type="InterPro" id="IPR018517">
    <property type="entry name" value="tRNA_hU_synthase_CS"/>
</dbReference>
<comment type="function">
    <text evidence="2 12">Catalyzes the synthesis of 5,6-dihydrouridine (D), a modified base found in the D-loop of most tRNAs, via the reduction of the C5-C6 double bond in target uridines.</text>
</comment>
<feature type="binding site" evidence="14">
    <location>
        <position position="148"/>
    </location>
    <ligand>
        <name>FMN</name>
        <dbReference type="ChEBI" id="CHEBI:58210"/>
    </ligand>
</feature>
<comment type="cofactor">
    <cofactor evidence="1 12 14">
        <name>FMN</name>
        <dbReference type="ChEBI" id="CHEBI:58210"/>
    </cofactor>
</comment>
<keyword evidence="14" id="KW-0547">Nucleotide-binding</keyword>
<dbReference type="GO" id="GO:0050660">
    <property type="term" value="F:flavin adenine dinucleotide binding"/>
    <property type="evidence" value="ECO:0007669"/>
    <property type="project" value="InterPro"/>
</dbReference>
<evidence type="ECO:0000256" key="1">
    <source>
        <dbReference type="ARBA" id="ARBA00001917"/>
    </source>
</evidence>
<feature type="binding site" evidence="14">
    <location>
        <position position="80"/>
    </location>
    <ligand>
        <name>FMN</name>
        <dbReference type="ChEBI" id="CHEBI:58210"/>
    </ligand>
</feature>
<feature type="binding site" evidence="14">
    <location>
        <begin position="233"/>
        <end position="234"/>
    </location>
    <ligand>
        <name>FMN</name>
        <dbReference type="ChEBI" id="CHEBI:58210"/>
    </ligand>
</feature>
<evidence type="ECO:0000256" key="3">
    <source>
        <dbReference type="ARBA" id="ARBA00022555"/>
    </source>
</evidence>
<dbReference type="EMBL" id="DXCQ01000034">
    <property type="protein sequence ID" value="HIY96929.1"/>
    <property type="molecule type" value="Genomic_DNA"/>
</dbReference>
<dbReference type="Gene3D" id="3.20.20.70">
    <property type="entry name" value="Aldolase class I"/>
    <property type="match status" value="1"/>
</dbReference>
<dbReference type="EC" id="1.3.1.-" evidence="12"/>
<dbReference type="Proteomes" id="UP000886750">
    <property type="component" value="Unassembled WGS sequence"/>
</dbReference>
<evidence type="ECO:0000256" key="10">
    <source>
        <dbReference type="ARBA" id="ARBA00048205"/>
    </source>
</evidence>
<name>A0A9D2CRC1_9FIRM</name>
<evidence type="ECO:0000256" key="7">
    <source>
        <dbReference type="ARBA" id="ARBA00022857"/>
    </source>
</evidence>
<evidence type="ECO:0000256" key="2">
    <source>
        <dbReference type="ARBA" id="ARBA00002790"/>
    </source>
</evidence>